<evidence type="ECO:0000259" key="7">
    <source>
        <dbReference type="Pfam" id="PF14680"/>
    </source>
</evidence>
<feature type="region of interest" description="Disordered" evidence="1">
    <location>
        <begin position="1307"/>
        <end position="1330"/>
    </location>
</feature>
<dbReference type="InterPro" id="IPR029313">
    <property type="entry name" value="FANCI_S3"/>
</dbReference>
<dbReference type="OrthoDB" id="195089at2759"/>
<name>A0A6J8BXU2_MYTCO</name>
<dbReference type="GO" id="GO:0070182">
    <property type="term" value="F:DNA polymerase binding"/>
    <property type="evidence" value="ECO:0007669"/>
    <property type="project" value="TreeGrafter"/>
</dbReference>
<evidence type="ECO:0000259" key="4">
    <source>
        <dbReference type="Pfam" id="PF14677"/>
    </source>
</evidence>
<dbReference type="GO" id="GO:0006281">
    <property type="term" value="P:DNA repair"/>
    <property type="evidence" value="ECO:0007669"/>
    <property type="project" value="InterPro"/>
</dbReference>
<dbReference type="Pfam" id="PF14675">
    <property type="entry name" value="FANCI_S1"/>
    <property type="match status" value="1"/>
</dbReference>
<accession>A0A6J8BXU2</accession>
<dbReference type="Pfam" id="PF14677">
    <property type="entry name" value="FANCI_S3"/>
    <property type="match status" value="1"/>
</dbReference>
<dbReference type="InterPro" id="IPR029308">
    <property type="entry name" value="FANCI_S1"/>
</dbReference>
<feature type="domain" description="FANCI solenoid 1" evidence="2">
    <location>
        <begin position="64"/>
        <end position="282"/>
    </location>
</feature>
<dbReference type="Pfam" id="PF14680">
    <property type="entry name" value="FANCI_HD2"/>
    <property type="match status" value="1"/>
</dbReference>
<evidence type="ECO:0000259" key="5">
    <source>
        <dbReference type="Pfam" id="PF14678"/>
    </source>
</evidence>
<dbReference type="EMBL" id="CACVKT020004265">
    <property type="protein sequence ID" value="CAC5388855.1"/>
    <property type="molecule type" value="Genomic_DNA"/>
</dbReference>
<dbReference type="Pfam" id="PF14679">
    <property type="entry name" value="FANCI_HD1"/>
    <property type="match status" value="1"/>
</dbReference>
<feature type="compositionally biased region" description="Basic residues" evidence="1">
    <location>
        <begin position="1407"/>
        <end position="1421"/>
    </location>
</feature>
<dbReference type="InterPro" id="IPR026171">
    <property type="entry name" value="FANCI"/>
</dbReference>
<feature type="domain" description="FANCI solenoid 3" evidence="4">
    <location>
        <begin position="893"/>
        <end position="1110"/>
    </location>
</feature>
<evidence type="ECO:0000256" key="1">
    <source>
        <dbReference type="SAM" id="MobiDB-lite"/>
    </source>
</evidence>
<dbReference type="Pfam" id="PF14676">
    <property type="entry name" value="FANCI_S2"/>
    <property type="match status" value="1"/>
</dbReference>
<evidence type="ECO:0000259" key="3">
    <source>
        <dbReference type="Pfam" id="PF14676"/>
    </source>
</evidence>
<sequence length="1421" mass="159690">MDKKLVNTANEGDAQKVAELLQTISEDELVHLIQGRALRGKGDPVDLVRAVLLGSSDGSSKSNKIRIQVYKLCVQLLEKNEMQNKLASDLVGLLMLQADSLTGPALVEIANQFSDLVKNGQIQSGRGLELLPKIMSSIAAEETVVYGDGSMKGTEYKSHIQNSLCACKWSSKSVIHLAAMFKDVQMSLDELKFVMDKIIRLFKDTDLQDLPALIYQLLLLSTKGHKRLVIEGIINFYVEQDKQQHGRSENELSEDLMSDETDIEVLRHTEGTIILHISFAVKQDQELGREFIKLLKSNQMRSAAQVLSPFNFALALCLARIHRFEDQIYDLIKTMILKSFKDGEKQSSSQWVREIVQDTCHVEEFALETIKNRESAQILITGNHHLHVLALFIVVNMDGGLCDTRLGSSRISNVLTLFIVVIWMGSCDTRLETSAVPQTGPTHLACQLGSQILLNTFKQHEMVRAEILDQIFNRVVTKATTPVSHYMELLSSAVLSAPQILLESTPKVREMLDYLSFLSPVSAEALLMAIHPLLKLSLTLKDSLILILRKAMFSRQLDARKIGLQGFLLILKHFKVLGGLPSSQSSQQFSSSQVQVDIHARYNPASNEALCLEIMGNLRRVLSQQVDVRLILYQGLYDALCRNTQLQGPVLDLLKTQFKKYYEPSEDVNPPYKLDLCISAQGDQVFLAEPLAHLICCIQLCLIKIMDIRRQTNGDEEEEDVTRSHSELEDIMESLVKRMITSEMEDFELDKSADFSPTNSVGVKNKLFAILVMGTYEVLIEYIFRTGQNSDTSCGEILQLFGNYTKLYDILKEKSNQTGGKKGKTTSVKPPQSLMSINCVSTLLETLIIDTSCGEILQLFGNYTKLYDILKEKSNQTGGKKGKTTSVKPPQSLMSIKCVSTLLETLIMDSAPSNKENLSGLREDTGFYTHVLNIAHQKVHQIQEKGRCDGPEGKEKSKLMKYVCQLGRLFLKYYTENQKTGEEGRRDRGKVLTGLCLEGLTSVITIILQQFSNQLMQCLCDIADTDNQTDKQEVIYGIVKKCQRLTINILSSTEEGKHWKEVASLLNIIHQLCKQMTHTSDQYDKVTNWILKLCQEQEIDDLPTCKLMLSTLIDMTQQMKSCSPLLRELSQDIHSQLGDIDQEVEVEDRTHFALLTPRSAAPMVVLLVLNHMDRDLDDTEWVVNRLKADILAESALEDDNGVDLTQREGREKSVCTRLCVIVTAFHELVQSAIPVGSCAEVMIKVVTRLFTTITLLVKFYLSLYSSKAGHISGRFEKLIKLIGTTLTPYVYSMITYIQTTENEQIQQTMEKGKKDKKKKTAAAKAGSAKVNLMEHMKHSTSRDFRINVAALQEASGSDEEEDEEEEEEGDETQEEQPMEIVSDEETDENQEPPNKKVCKETEEPSKKGKLSTKGKKNVKVT</sequence>
<feature type="domain" description="FANCI solenoid 2" evidence="3">
    <location>
        <begin position="432"/>
        <end position="568"/>
    </location>
</feature>
<feature type="domain" description="FANCI solenoid 4" evidence="5">
    <location>
        <begin position="1125"/>
        <end position="1324"/>
    </location>
</feature>
<organism evidence="8 9">
    <name type="scientific">Mytilus coruscus</name>
    <name type="common">Sea mussel</name>
    <dbReference type="NCBI Taxonomy" id="42192"/>
    <lineage>
        <taxon>Eukaryota</taxon>
        <taxon>Metazoa</taxon>
        <taxon>Spiralia</taxon>
        <taxon>Lophotrochozoa</taxon>
        <taxon>Mollusca</taxon>
        <taxon>Bivalvia</taxon>
        <taxon>Autobranchia</taxon>
        <taxon>Pteriomorphia</taxon>
        <taxon>Mytilida</taxon>
        <taxon>Mytiloidea</taxon>
        <taxon>Mytilidae</taxon>
        <taxon>Mytilinae</taxon>
        <taxon>Mytilus</taxon>
    </lineage>
</organism>
<gene>
    <name evidence="8" type="ORF">MCOR_24087</name>
</gene>
<dbReference type="PANTHER" id="PTHR21818">
    <property type="entry name" value="BC025462 PROTEIN"/>
    <property type="match status" value="1"/>
</dbReference>
<dbReference type="InterPro" id="IPR029314">
    <property type="entry name" value="FANCI_S4"/>
</dbReference>
<keyword evidence="9" id="KW-1185">Reference proteome</keyword>
<dbReference type="InterPro" id="IPR029315">
    <property type="entry name" value="FANCI_S2"/>
</dbReference>
<evidence type="ECO:0000313" key="9">
    <source>
        <dbReference type="Proteomes" id="UP000507470"/>
    </source>
</evidence>
<dbReference type="InterPro" id="IPR016024">
    <property type="entry name" value="ARM-type_fold"/>
</dbReference>
<dbReference type="Proteomes" id="UP000507470">
    <property type="component" value="Unassembled WGS sequence"/>
</dbReference>
<evidence type="ECO:0000313" key="8">
    <source>
        <dbReference type="EMBL" id="CAC5388855.1"/>
    </source>
</evidence>
<dbReference type="InterPro" id="IPR029312">
    <property type="entry name" value="FANCI_HD2"/>
</dbReference>
<feature type="domain" description="FANCI helical" evidence="7">
    <location>
        <begin position="582"/>
        <end position="812"/>
    </location>
</feature>
<protein>
    <submittedName>
        <fullName evidence="8">FANCI</fullName>
    </submittedName>
</protein>
<feature type="compositionally biased region" description="Acidic residues" evidence="1">
    <location>
        <begin position="1356"/>
        <end position="1390"/>
    </location>
</feature>
<proteinExistence type="predicted"/>
<feature type="domain" description="FANCI solenoid 4" evidence="5">
    <location>
        <begin position="1328"/>
        <end position="1353"/>
    </location>
</feature>
<feature type="compositionally biased region" description="Basic and acidic residues" evidence="1">
    <location>
        <begin position="1393"/>
        <end position="1406"/>
    </location>
</feature>
<evidence type="ECO:0000259" key="2">
    <source>
        <dbReference type="Pfam" id="PF14675"/>
    </source>
</evidence>
<reference evidence="8 9" key="1">
    <citation type="submission" date="2020-06" db="EMBL/GenBank/DDBJ databases">
        <authorList>
            <person name="Li R."/>
            <person name="Bekaert M."/>
        </authorList>
    </citation>
    <scope>NUCLEOTIDE SEQUENCE [LARGE SCALE GENOMIC DNA]</scope>
    <source>
        <strain evidence="9">wild</strain>
    </source>
</reference>
<dbReference type="InterPro" id="IPR029310">
    <property type="entry name" value="FANCI_HD1"/>
</dbReference>
<dbReference type="SUPFAM" id="SSF48371">
    <property type="entry name" value="ARM repeat"/>
    <property type="match status" value="1"/>
</dbReference>
<feature type="region of interest" description="Disordered" evidence="1">
    <location>
        <begin position="1352"/>
        <end position="1421"/>
    </location>
</feature>
<dbReference type="Pfam" id="PF14678">
    <property type="entry name" value="FANCI_S4"/>
    <property type="match status" value="2"/>
</dbReference>
<feature type="domain" description="FANCI helical" evidence="6">
    <location>
        <begin position="286"/>
        <end position="372"/>
    </location>
</feature>
<evidence type="ECO:0000259" key="6">
    <source>
        <dbReference type="Pfam" id="PF14679"/>
    </source>
</evidence>
<dbReference type="PANTHER" id="PTHR21818:SF0">
    <property type="entry name" value="FANCONI ANEMIA GROUP I PROTEIN"/>
    <property type="match status" value="1"/>
</dbReference>